<proteinExistence type="predicted"/>
<dbReference type="EMBL" id="MT162466">
    <property type="protein sequence ID" value="QIN96709.1"/>
    <property type="molecule type" value="Genomic_DNA"/>
</dbReference>
<organism evidence="1 2">
    <name type="scientific">Synechococcus phage S-N03</name>
    <dbReference type="NCBI Taxonomy" id="2718943"/>
    <lineage>
        <taxon>Viruses</taxon>
        <taxon>Duplodnaviria</taxon>
        <taxon>Heunggongvirae</taxon>
        <taxon>Uroviricota</taxon>
        <taxon>Caudoviricetes</taxon>
        <taxon>Pantevenvirales</taxon>
        <taxon>Kyanoviridae</taxon>
        <taxon>Huanghaivirus</taxon>
        <taxon>Huanghaivirus snothree</taxon>
    </lineage>
</organism>
<evidence type="ECO:0000313" key="1">
    <source>
        <dbReference type="EMBL" id="QIN96709.1"/>
    </source>
</evidence>
<accession>A0A6G8R5M9</accession>
<dbReference type="GeneID" id="77945243"/>
<sequence>MSLYNYTKQLADRLQETWETSELLFYRNLADSAPGADTRKDCRRVLYMMKEGLHDFRRHYRVVEKDNTFRIVYSCNVSGMPRIHCVVGKETGDVARYTTELVNEPHFAYNLLDPRSREACLAIADFNGDYLN</sequence>
<keyword evidence="2" id="KW-1185">Reference proteome</keyword>
<reference evidence="1 2" key="1">
    <citation type="submission" date="2020-03" db="EMBL/GenBank/DDBJ databases">
        <title>The Isolation and Genome Sequence of a Novel Cyanophage S-N03 from the Huanghai Sea, China.</title>
        <authorList>
            <person name="Jiang T."/>
        </authorList>
    </citation>
    <scope>NUCLEOTIDE SEQUENCE [LARGE SCALE GENOMIC DNA]</scope>
</reference>
<dbReference type="RefSeq" id="YP_010669089.1">
    <property type="nucleotide sequence ID" value="NC_070959.1"/>
</dbReference>
<dbReference type="InterPro" id="IPR056134">
    <property type="entry name" value="DUF7717"/>
</dbReference>
<evidence type="ECO:0000313" key="2">
    <source>
        <dbReference type="Proteomes" id="UP000502617"/>
    </source>
</evidence>
<dbReference type="Proteomes" id="UP000502617">
    <property type="component" value="Segment"/>
</dbReference>
<name>A0A6G8R5M9_9CAUD</name>
<dbReference type="Pfam" id="PF24835">
    <property type="entry name" value="DUF7717"/>
    <property type="match status" value="1"/>
</dbReference>
<protein>
    <submittedName>
        <fullName evidence="1">Uncharacterized protein</fullName>
    </submittedName>
</protein>
<dbReference type="KEGG" id="vg:77945243"/>